<dbReference type="PANTHER" id="PTHR38690">
    <property type="entry name" value="PROTEASE-RELATED"/>
    <property type="match status" value="1"/>
</dbReference>
<evidence type="ECO:0000256" key="1">
    <source>
        <dbReference type="SAM" id="MobiDB-lite"/>
    </source>
</evidence>
<feature type="domain" description="YhdP central" evidence="3">
    <location>
        <begin position="18"/>
        <end position="1338"/>
    </location>
</feature>
<keyword evidence="2" id="KW-0472">Membrane</keyword>
<dbReference type="NCBIfam" id="TIGR02099">
    <property type="entry name" value="YhdP family protein"/>
    <property type="match status" value="1"/>
</dbReference>
<feature type="region of interest" description="Disordered" evidence="1">
    <location>
        <begin position="1338"/>
        <end position="1365"/>
    </location>
</feature>
<dbReference type="Pfam" id="PF13116">
    <property type="entry name" value="YhdP"/>
    <property type="match status" value="1"/>
</dbReference>
<keyword evidence="2" id="KW-0812">Transmembrane</keyword>
<evidence type="ECO:0000259" key="3">
    <source>
        <dbReference type="Pfam" id="PF13116"/>
    </source>
</evidence>
<dbReference type="Proteomes" id="UP000297839">
    <property type="component" value="Unassembled WGS sequence"/>
</dbReference>
<keyword evidence="2" id="KW-1133">Transmembrane helix</keyword>
<dbReference type="InterPro" id="IPR025263">
    <property type="entry name" value="YhdP_central"/>
</dbReference>
<dbReference type="RefSeq" id="WP_135250096.1">
    <property type="nucleotide sequence ID" value="NZ_SMLK01000003.1"/>
</dbReference>
<dbReference type="InterPro" id="IPR011836">
    <property type="entry name" value="YhdP"/>
</dbReference>
<dbReference type="EMBL" id="SMLK01000003">
    <property type="protein sequence ID" value="TFZ01997.1"/>
    <property type="molecule type" value="Genomic_DNA"/>
</dbReference>
<comment type="caution">
    <text evidence="4">The sequence shown here is derived from an EMBL/GenBank/DDBJ whole genome shotgun (WGS) entry which is preliminary data.</text>
</comment>
<accession>A0A4Z0BRQ0</accession>
<feature type="transmembrane region" description="Helical" evidence="2">
    <location>
        <begin position="21"/>
        <end position="44"/>
    </location>
</feature>
<dbReference type="PANTHER" id="PTHR38690:SF1">
    <property type="entry name" value="PROTEASE"/>
    <property type="match status" value="1"/>
</dbReference>
<reference evidence="4 5" key="1">
    <citation type="submission" date="2019-03" db="EMBL/GenBank/DDBJ databases">
        <title>Ramlibacter sp. 18x22-1, whole genome shotgun sequence.</title>
        <authorList>
            <person name="Zhang X."/>
            <person name="Feng G."/>
            <person name="Zhu H."/>
        </authorList>
    </citation>
    <scope>NUCLEOTIDE SEQUENCE [LARGE SCALE GENOMIC DNA]</scope>
    <source>
        <strain evidence="4 5">18x22-1</strain>
    </source>
</reference>
<evidence type="ECO:0000256" key="2">
    <source>
        <dbReference type="SAM" id="Phobius"/>
    </source>
</evidence>
<protein>
    <submittedName>
        <fullName evidence="4">TIGR02099 family protein</fullName>
    </submittedName>
</protein>
<evidence type="ECO:0000313" key="4">
    <source>
        <dbReference type="EMBL" id="TFZ01997.1"/>
    </source>
</evidence>
<organism evidence="4 5">
    <name type="scientific">Ramlibacter humi</name>
    <dbReference type="NCBI Taxonomy" id="2530451"/>
    <lineage>
        <taxon>Bacteria</taxon>
        <taxon>Pseudomonadati</taxon>
        <taxon>Pseudomonadota</taxon>
        <taxon>Betaproteobacteria</taxon>
        <taxon>Burkholderiales</taxon>
        <taxon>Comamonadaceae</taxon>
        <taxon>Ramlibacter</taxon>
    </lineage>
</organism>
<proteinExistence type="predicted"/>
<sequence length="1365" mass="145642">MNDSPPLPSGLLKVYAACAKWFLWLLATAWLLLLLAWGALHAWIVPRIGEWRPQLEMQASRALGIPVRIGSVSATRDGLVPSLQLESVVLLDAGGREALRLPRVEAALSLRSLWNLGFDQLYIERPELDVRRGKDGHVFVAGLDLARGGQDDGGGADWFFQQAEFVIRGGTVRWTDELRDAPPLQLANVDLVMRNSARRHSMRLDATPPTAWGDRFTVMGMFRQPLLSGRAGRWQDWSGQLHADFHRVDLAELHRYVQLQVRIDSGRGAVRAWADVDRGQVVGGVADVSAADVSTTLGPSLQPLALASVSGRLGGKRLPGGWELQASELQFVTAEGQRWPAGNVFASFDESGKEGGSGEFRADRLDLGALGQLAGRLPLGDATHAALDRYAPQGVVENVQARWQGPWQSPRKYQAKGRISGLYVASAPHEPADGKHAAGTPGVRNASIDFDFSESRGKARLSLAGGALELPGVFEDPVLPFDQLSTDVQWTLDGDRISVNAANLRFANADAQGEGEASWRTGADPQHRFPGVIDLKGTLARANGARVWRYLPLVVPQDAREYVHQGVAQADVTDGKFRLQGELNHFPFRTGPGDFHVSGHVRNATFAFAPRGVVKTAGLPWPTLQQLSGHLSFDKGGMTVDDVDGRFAGAPGLRVKARAEIPDLAHTVVGVDGEVQGPLAEALAIVQRSPISALAQDALGQASGNGNADVKLALSLPISQMARSTVQGTVTLAGNDVQITPDTPALQRARGVVTFNDRGFALAGTQARAFGGDVRIEGGTRTPANGGETTVQIRAQGVATAEGLRQARELGYIARLAKQATGSAPYAVAVNFRRGKPEVLVTSSLQGLAIDLPAPLTKAANEALPLRYENMVMPGTAGGPLQDWLAVEVGKLVSVNYVRDISGAEPRVLRGAIALNLPPGETAVLPEQGVTANVRLGTASIDAWEQVLDGVAVASSPSRPGAGTAAPPSNASGYLPNMLALRARQITVEGRTLHNVVVGGSREGQVWRGNVDADELGGYLEYRQPSGAGAGRVYARLSRLAIAASQANAVETLLDEQPGSIPALDIVVDDFELRGRKLGKLEIDAVNRGGREGGTREWRLNKLALSMPEAQFTATGNWAAVDAQAAARPARGSERRRTVMNFRFDIADAGQLLARLGMKDVIRRAAGRMEGQVAWLGSPLGLDYPSMQGAFHVDVANGQFLKADPGLAKLLGVLSLQSLPRRLSLDFRDVFSEGFQFDFVRGDVTIQQGVAATNNLQMKGVNAAVLMEGKADIARETQDIRVVVVPEINAGTASLVAAAINPAIGLGTFLAQLFLRQPLARAATQQFQIDGSWADPRITRVPRQGAAASTAPNAGDKPTEKEASR</sequence>
<evidence type="ECO:0000313" key="5">
    <source>
        <dbReference type="Proteomes" id="UP000297839"/>
    </source>
</evidence>
<dbReference type="OrthoDB" id="8521382at2"/>
<keyword evidence="5" id="KW-1185">Reference proteome</keyword>
<name>A0A4Z0BRQ0_9BURK</name>
<gene>
    <name evidence="4" type="ORF">EZ216_12530</name>
</gene>